<evidence type="ECO:0000256" key="1">
    <source>
        <dbReference type="SAM" id="SignalP"/>
    </source>
</evidence>
<gene>
    <name evidence="2" type="ORF">NB063_24585</name>
</gene>
<reference evidence="2 3" key="1">
    <citation type="journal article" date="2022" name="Syst. Appl. Microbiol.">
        <title>Rhodopirellula aestuarii sp. nov., a novel member of the genus Rhodopirellula isolated from brackish sediments collected in the Tagus River estuary, Portugal.</title>
        <authorList>
            <person name="Vitorino I.R."/>
            <person name="Klimek D."/>
            <person name="Calusinska M."/>
            <person name="Lobo-da-Cunha A."/>
            <person name="Vasconcelos V."/>
            <person name="Lage O.M."/>
        </authorList>
    </citation>
    <scope>NUCLEOTIDE SEQUENCE [LARGE SCALE GENOMIC DNA]</scope>
    <source>
        <strain evidence="2 3">ICT_H3.1</strain>
    </source>
</reference>
<keyword evidence="1" id="KW-0732">Signal</keyword>
<keyword evidence="3" id="KW-1185">Reference proteome</keyword>
<evidence type="ECO:0000313" key="3">
    <source>
        <dbReference type="Proteomes" id="UP001202961"/>
    </source>
</evidence>
<organism evidence="2 3">
    <name type="scientific">Aporhodopirellula aestuarii</name>
    <dbReference type="NCBI Taxonomy" id="2950107"/>
    <lineage>
        <taxon>Bacteria</taxon>
        <taxon>Pseudomonadati</taxon>
        <taxon>Planctomycetota</taxon>
        <taxon>Planctomycetia</taxon>
        <taxon>Pirellulales</taxon>
        <taxon>Pirellulaceae</taxon>
        <taxon>Aporhodopirellula</taxon>
    </lineage>
</organism>
<dbReference type="SUPFAM" id="SSF53850">
    <property type="entry name" value="Periplasmic binding protein-like II"/>
    <property type="match status" value="1"/>
</dbReference>
<evidence type="ECO:0000313" key="2">
    <source>
        <dbReference type="EMBL" id="MCM2373806.1"/>
    </source>
</evidence>
<evidence type="ECO:0008006" key="4">
    <source>
        <dbReference type="Google" id="ProtNLM"/>
    </source>
</evidence>
<proteinExistence type="predicted"/>
<dbReference type="Proteomes" id="UP001202961">
    <property type="component" value="Unassembled WGS sequence"/>
</dbReference>
<dbReference type="InterPro" id="IPR050811">
    <property type="entry name" value="Phosphate_ABC_transporter"/>
</dbReference>
<dbReference type="EMBL" id="JAMQBK010000066">
    <property type="protein sequence ID" value="MCM2373806.1"/>
    <property type="molecule type" value="Genomic_DNA"/>
</dbReference>
<sequence length="177" mass="19532">MTHGAITLILASIVAITASAAHAEGPVRVDGTSHLSELTKAWVEAAKDTNFQLTITNREAGTGGGFKGFSQTLVDINKAARGMKDNERRICEQQNLRWIELIVAHQREGTETLRLFVNKNSLRRESVRDFLRYCLSDHAQELAAFHATALSTEEVRNSRGLLTEAIEAAADLTDRDE</sequence>
<dbReference type="Gene3D" id="3.40.190.10">
    <property type="entry name" value="Periplasmic binding protein-like II"/>
    <property type="match status" value="1"/>
</dbReference>
<dbReference type="RefSeq" id="WP_250931678.1">
    <property type="nucleotide sequence ID" value="NZ_JAMQBK010000066.1"/>
</dbReference>
<name>A0ABT0UAJ9_9BACT</name>
<feature type="signal peptide" evidence="1">
    <location>
        <begin position="1"/>
        <end position="23"/>
    </location>
</feature>
<accession>A0ABT0UAJ9</accession>
<protein>
    <recommendedName>
        <fullName evidence="4">PBP domain-containing protein</fullName>
    </recommendedName>
</protein>
<dbReference type="PANTHER" id="PTHR30570:SF1">
    <property type="entry name" value="PHOSPHATE-BINDING PROTEIN PSTS"/>
    <property type="match status" value="1"/>
</dbReference>
<comment type="caution">
    <text evidence="2">The sequence shown here is derived from an EMBL/GenBank/DDBJ whole genome shotgun (WGS) entry which is preliminary data.</text>
</comment>
<dbReference type="PANTHER" id="PTHR30570">
    <property type="entry name" value="PERIPLASMIC PHOSPHATE BINDING COMPONENT OF PHOSPHATE ABC TRANSPORTER"/>
    <property type="match status" value="1"/>
</dbReference>
<feature type="chain" id="PRO_5046506052" description="PBP domain-containing protein" evidence="1">
    <location>
        <begin position="24"/>
        <end position="177"/>
    </location>
</feature>